<evidence type="ECO:0000259" key="8">
    <source>
        <dbReference type="Pfam" id="PF12041"/>
    </source>
</evidence>
<dbReference type="SMART" id="SM01129">
    <property type="entry name" value="DELLA"/>
    <property type="match status" value="1"/>
</dbReference>
<name>A0A540LFH0_MALBA</name>
<dbReference type="Pfam" id="PF12041">
    <property type="entry name" value="DELLA"/>
    <property type="match status" value="1"/>
</dbReference>
<keyword evidence="6" id="KW-0804">Transcription</keyword>
<dbReference type="InterPro" id="IPR038088">
    <property type="entry name" value="DELLA_N_sf"/>
</dbReference>
<evidence type="ECO:0000313" key="9">
    <source>
        <dbReference type="EMBL" id="TQD85223.1"/>
    </source>
</evidence>
<keyword evidence="10" id="KW-1185">Reference proteome</keyword>
<comment type="similarity">
    <text evidence="2">Belongs to the GRAS family. DELLA subfamily.</text>
</comment>
<keyword evidence="7" id="KW-0539">Nucleus</keyword>
<sequence>MDELLAVLGYKVWSDDMADVAEKLEQLEMVMGSAQEDGISQLSDTVHYNPSDLSGWVRTCSLSSTPATIRPQSTTLFFYFRLSHRR</sequence>
<dbReference type="Proteomes" id="UP000315295">
    <property type="component" value="Unassembled WGS sequence"/>
</dbReference>
<dbReference type="AlphaFoldDB" id="A0A540LFH0"/>
<keyword evidence="5" id="KW-0805">Transcription regulation</keyword>
<dbReference type="Gene3D" id="1.10.10.1290">
    <property type="entry name" value="Transcriptional regulator DELLA, N-terminal domain"/>
    <property type="match status" value="1"/>
</dbReference>
<protein>
    <recommendedName>
        <fullName evidence="8">Transcriptional factor DELLA N-terminal domain-containing protein</fullName>
    </recommendedName>
</protein>
<gene>
    <name evidence="9" type="ORF">C1H46_029220</name>
</gene>
<evidence type="ECO:0000256" key="6">
    <source>
        <dbReference type="ARBA" id="ARBA00023163"/>
    </source>
</evidence>
<dbReference type="GO" id="GO:0009740">
    <property type="term" value="P:gibberellic acid mediated signaling pathway"/>
    <property type="evidence" value="ECO:0007669"/>
    <property type="project" value="UniProtKB-KW"/>
</dbReference>
<evidence type="ECO:0000256" key="4">
    <source>
        <dbReference type="ARBA" id="ARBA00022941"/>
    </source>
</evidence>
<evidence type="ECO:0000313" key="10">
    <source>
        <dbReference type="Proteomes" id="UP000315295"/>
    </source>
</evidence>
<dbReference type="STRING" id="106549.A0A540LFH0"/>
<evidence type="ECO:0000256" key="1">
    <source>
        <dbReference type="ARBA" id="ARBA00004123"/>
    </source>
</evidence>
<proteinExistence type="inferred from homology"/>
<evidence type="ECO:0000256" key="5">
    <source>
        <dbReference type="ARBA" id="ARBA00023015"/>
    </source>
</evidence>
<comment type="subcellular location">
    <subcellularLocation>
        <location evidence="1">Nucleus</location>
    </subcellularLocation>
</comment>
<organism evidence="9 10">
    <name type="scientific">Malus baccata</name>
    <name type="common">Siberian crab apple</name>
    <name type="synonym">Pyrus baccata</name>
    <dbReference type="NCBI Taxonomy" id="106549"/>
    <lineage>
        <taxon>Eukaryota</taxon>
        <taxon>Viridiplantae</taxon>
        <taxon>Streptophyta</taxon>
        <taxon>Embryophyta</taxon>
        <taxon>Tracheophyta</taxon>
        <taxon>Spermatophyta</taxon>
        <taxon>Magnoliopsida</taxon>
        <taxon>eudicotyledons</taxon>
        <taxon>Gunneridae</taxon>
        <taxon>Pentapetalae</taxon>
        <taxon>rosids</taxon>
        <taxon>fabids</taxon>
        <taxon>Rosales</taxon>
        <taxon>Rosaceae</taxon>
        <taxon>Amygdaloideae</taxon>
        <taxon>Maleae</taxon>
        <taxon>Malus</taxon>
    </lineage>
</organism>
<dbReference type="GO" id="GO:0016036">
    <property type="term" value="P:cellular response to phosphate starvation"/>
    <property type="evidence" value="ECO:0007669"/>
    <property type="project" value="UniProtKB-ARBA"/>
</dbReference>
<evidence type="ECO:0000256" key="3">
    <source>
        <dbReference type="ARBA" id="ARBA00022843"/>
    </source>
</evidence>
<evidence type="ECO:0000256" key="2">
    <source>
        <dbReference type="ARBA" id="ARBA00010273"/>
    </source>
</evidence>
<dbReference type="EMBL" id="VIEB01000607">
    <property type="protein sequence ID" value="TQD85223.1"/>
    <property type="molecule type" value="Genomic_DNA"/>
</dbReference>
<keyword evidence="4" id="KW-0939">Gibberellin signaling pathway</keyword>
<feature type="domain" description="Transcriptional factor DELLA N-terminal" evidence="8">
    <location>
        <begin position="2"/>
        <end position="59"/>
    </location>
</feature>
<comment type="caution">
    <text evidence="9">The sequence shown here is derived from an EMBL/GenBank/DDBJ whole genome shotgun (WGS) entry which is preliminary data.</text>
</comment>
<accession>A0A540LFH0</accession>
<dbReference type="FunFam" id="1.10.10.1290:FF:000001">
    <property type="entry name" value="DELLA protein GAI"/>
    <property type="match status" value="1"/>
</dbReference>
<evidence type="ECO:0000256" key="7">
    <source>
        <dbReference type="ARBA" id="ARBA00023242"/>
    </source>
</evidence>
<keyword evidence="3" id="KW-0832">Ubl conjugation</keyword>
<reference evidence="9 10" key="1">
    <citation type="journal article" date="2019" name="G3 (Bethesda)">
        <title>Sequencing of a Wild Apple (Malus baccata) Genome Unravels the Differences Between Cultivated and Wild Apple Species Regarding Disease Resistance and Cold Tolerance.</title>
        <authorList>
            <person name="Chen X."/>
        </authorList>
    </citation>
    <scope>NUCLEOTIDE SEQUENCE [LARGE SCALE GENOMIC DNA]</scope>
    <source>
        <strain evidence="10">cv. Shandingzi</strain>
        <tissue evidence="9">Leaves</tissue>
    </source>
</reference>
<dbReference type="InterPro" id="IPR021914">
    <property type="entry name" value="TF_DELLA_N"/>
</dbReference>
<dbReference type="GO" id="GO:0045944">
    <property type="term" value="P:positive regulation of transcription by RNA polymerase II"/>
    <property type="evidence" value="ECO:0007669"/>
    <property type="project" value="UniProtKB-ARBA"/>
</dbReference>
<dbReference type="GO" id="GO:0005634">
    <property type="term" value="C:nucleus"/>
    <property type="evidence" value="ECO:0007669"/>
    <property type="project" value="UniProtKB-SubCell"/>
</dbReference>